<gene>
    <name evidence="5" type="ORF">D6C85_08258</name>
</gene>
<dbReference type="SUPFAM" id="SSF51695">
    <property type="entry name" value="PLC-like phosphodiesterases"/>
    <property type="match status" value="1"/>
</dbReference>
<comment type="caution">
    <text evidence="5">The sequence shown here is derived from an EMBL/GenBank/DDBJ whole genome shotgun (WGS) entry which is preliminary data.</text>
</comment>
<evidence type="ECO:0000256" key="3">
    <source>
        <dbReference type="SAM" id="MobiDB-lite"/>
    </source>
</evidence>
<keyword evidence="4" id="KW-0472">Membrane</keyword>
<dbReference type="InterPro" id="IPR017946">
    <property type="entry name" value="PLC-like_Pdiesterase_TIM-brl"/>
</dbReference>
<keyword evidence="4" id="KW-0812">Transmembrane</keyword>
<feature type="region of interest" description="Disordered" evidence="3">
    <location>
        <begin position="1"/>
        <end position="29"/>
    </location>
</feature>
<feature type="transmembrane region" description="Helical" evidence="4">
    <location>
        <begin position="108"/>
        <end position="131"/>
    </location>
</feature>
<evidence type="ECO:0000313" key="5">
    <source>
        <dbReference type="EMBL" id="THZ65978.1"/>
    </source>
</evidence>
<evidence type="ECO:0000256" key="4">
    <source>
        <dbReference type="SAM" id="Phobius"/>
    </source>
</evidence>
<dbReference type="GO" id="GO:0006629">
    <property type="term" value="P:lipid metabolic process"/>
    <property type="evidence" value="ECO:0007669"/>
    <property type="project" value="InterPro"/>
</dbReference>
<dbReference type="Proteomes" id="UP000309734">
    <property type="component" value="Unassembled WGS sequence"/>
</dbReference>
<comment type="similarity">
    <text evidence="1">Belongs to the AIM6 family.</text>
</comment>
<protein>
    <recommendedName>
        <fullName evidence="2">Altered inheritance of mitochondria protein 6</fullName>
    </recommendedName>
</protein>
<dbReference type="GO" id="GO:0008081">
    <property type="term" value="F:phosphoric diester hydrolase activity"/>
    <property type="evidence" value="ECO:0007669"/>
    <property type="project" value="InterPro"/>
</dbReference>
<accession>A0A4S9WKE0</accession>
<evidence type="ECO:0000256" key="1">
    <source>
        <dbReference type="ARBA" id="ARBA00008858"/>
    </source>
</evidence>
<sequence length="503" mass="56503">MAPSVLEITPLPEQTPPREPSPAEVEDGYYQPIPSRRWYSLILDILDPMTLRQRSSHAHPHHIFTDERPRTSLSAKKEQYVVTETPIPEPGPTPTLEKRHRVIAVIRLACILVPVTVLCLFGILHIVSFALNGHALLLQDDLDFLPDWGHPGKIGAGLAHYPTDATRDVMPIRKFSRHFNSVNVLQTNETRANSGSVAVHSHNDYWRRIPLYEALHYGCTGVEADVWHVGDDLFVGHSTSALTPNRTFRSLYVDPLIALLDKQNPLTAFADTKNHGVFDEEPDQTLVLLVDLKTDGPTTFQKVQEQLEGLRSKGYLTYFNGTHTVPGAITVVGTGNTPFDLLTANTTYRDIFYDAPLGMLYEPSPITLTDLNVDPSLSNLAEIDDYHPSSAGQGKTGLPADTPAYAFNATTSYYASLNFKRSVGRVWRGKLSERQRKIIRGQIRGAKKAGLKARYWNTPKWPVSLRNHIWHVLVEEGVGMLNADDLEGAAIEDWRRWKHEWYV</sequence>
<evidence type="ECO:0000256" key="2">
    <source>
        <dbReference type="ARBA" id="ARBA00014286"/>
    </source>
</evidence>
<organism evidence="5 6">
    <name type="scientific">Aureobasidium pullulans</name>
    <name type="common">Black yeast</name>
    <name type="synonym">Pullularia pullulans</name>
    <dbReference type="NCBI Taxonomy" id="5580"/>
    <lineage>
        <taxon>Eukaryota</taxon>
        <taxon>Fungi</taxon>
        <taxon>Dikarya</taxon>
        <taxon>Ascomycota</taxon>
        <taxon>Pezizomycotina</taxon>
        <taxon>Dothideomycetes</taxon>
        <taxon>Dothideomycetidae</taxon>
        <taxon>Dothideales</taxon>
        <taxon>Saccotheciaceae</taxon>
        <taxon>Aureobasidium</taxon>
    </lineage>
</organism>
<keyword evidence="4" id="KW-1133">Transmembrane helix</keyword>
<evidence type="ECO:0000313" key="6">
    <source>
        <dbReference type="Proteomes" id="UP000309734"/>
    </source>
</evidence>
<proteinExistence type="inferred from homology"/>
<dbReference type="EMBL" id="QZBS01000375">
    <property type="protein sequence ID" value="THZ65978.1"/>
    <property type="molecule type" value="Genomic_DNA"/>
</dbReference>
<reference evidence="5 6" key="1">
    <citation type="submission" date="2018-10" db="EMBL/GenBank/DDBJ databases">
        <title>Fifty Aureobasidium pullulans genomes reveal a recombining polyextremotolerant generalist.</title>
        <authorList>
            <person name="Gostincar C."/>
            <person name="Turk M."/>
            <person name="Zajc J."/>
            <person name="Gunde-Cimerman N."/>
        </authorList>
    </citation>
    <scope>NUCLEOTIDE SEQUENCE [LARGE SCALE GENOMIC DNA]</scope>
    <source>
        <strain evidence="5 6">EXF-3519</strain>
    </source>
</reference>
<dbReference type="AlphaFoldDB" id="A0A4S9WKE0"/>
<name>A0A4S9WKE0_AURPU</name>
<dbReference type="PANTHER" id="PTHR31571">
    <property type="entry name" value="ALTERED INHERITANCE OF MITOCHONDRIA PROTEIN 6"/>
    <property type="match status" value="1"/>
</dbReference>
<dbReference type="PANTHER" id="PTHR31571:SF1">
    <property type="entry name" value="ALTERED INHERITANCE OF MITOCHONDRIA PROTEIN 6"/>
    <property type="match status" value="1"/>
</dbReference>
<dbReference type="InterPro" id="IPR051236">
    <property type="entry name" value="HAT_RTT109-like"/>
</dbReference>